<dbReference type="RefSeq" id="WP_353568261.1">
    <property type="nucleotide sequence ID" value="NZ_BAABRI010000021.1"/>
</dbReference>
<feature type="compositionally biased region" description="Polar residues" evidence="1">
    <location>
        <begin position="24"/>
        <end position="38"/>
    </location>
</feature>
<evidence type="ECO:0000256" key="1">
    <source>
        <dbReference type="SAM" id="MobiDB-lite"/>
    </source>
</evidence>
<evidence type="ECO:0000313" key="3">
    <source>
        <dbReference type="Proteomes" id="UP001476282"/>
    </source>
</evidence>
<name>A0ABP9URJ5_9BACT</name>
<proteinExistence type="predicted"/>
<sequence>MVPWIVVLLVCVGWTAIAQGRPETGTSGCPNEAGLTQSGDGGGVQGHLPTRPLVVRDLPTTGYHRVELSWVRLAWIDQSEIPAIRVRTSELGSRAPPLE</sequence>
<keyword evidence="3" id="KW-1185">Reference proteome</keyword>
<accession>A0ABP9URJ5</accession>
<comment type="caution">
    <text evidence="2">The sequence shown here is derived from an EMBL/GenBank/DDBJ whole genome shotgun (WGS) entry which is preliminary data.</text>
</comment>
<evidence type="ECO:0000313" key="2">
    <source>
        <dbReference type="EMBL" id="GAA5484163.1"/>
    </source>
</evidence>
<protein>
    <submittedName>
        <fullName evidence="2">Uncharacterized protein</fullName>
    </submittedName>
</protein>
<feature type="region of interest" description="Disordered" evidence="1">
    <location>
        <begin position="20"/>
        <end position="50"/>
    </location>
</feature>
<reference evidence="2 3" key="1">
    <citation type="submission" date="2024-02" db="EMBL/GenBank/DDBJ databases">
        <title>Haloferula sargassicola NBRC 104335.</title>
        <authorList>
            <person name="Ichikawa N."/>
            <person name="Katano-Makiyama Y."/>
            <person name="Hidaka K."/>
        </authorList>
    </citation>
    <scope>NUCLEOTIDE SEQUENCE [LARGE SCALE GENOMIC DNA]</scope>
    <source>
        <strain evidence="2 3">NBRC 104335</strain>
    </source>
</reference>
<gene>
    <name evidence="2" type="ORF">Hsar01_03404</name>
</gene>
<dbReference type="EMBL" id="BAABRI010000021">
    <property type="protein sequence ID" value="GAA5484163.1"/>
    <property type="molecule type" value="Genomic_DNA"/>
</dbReference>
<dbReference type="Proteomes" id="UP001476282">
    <property type="component" value="Unassembled WGS sequence"/>
</dbReference>
<organism evidence="2 3">
    <name type="scientific">Haloferula sargassicola</name>
    <dbReference type="NCBI Taxonomy" id="490096"/>
    <lineage>
        <taxon>Bacteria</taxon>
        <taxon>Pseudomonadati</taxon>
        <taxon>Verrucomicrobiota</taxon>
        <taxon>Verrucomicrobiia</taxon>
        <taxon>Verrucomicrobiales</taxon>
        <taxon>Verrucomicrobiaceae</taxon>
        <taxon>Haloferula</taxon>
    </lineage>
</organism>